<dbReference type="EMBL" id="JBJHZX010000032">
    <property type="protein sequence ID" value="MFL0197558.1"/>
    <property type="molecule type" value="Genomic_DNA"/>
</dbReference>
<reference evidence="1 2" key="1">
    <citation type="submission" date="2024-11" db="EMBL/GenBank/DDBJ databases">
        <authorList>
            <person name="Heng Y.C."/>
            <person name="Lim A.C.H."/>
            <person name="Lee J.K.Y."/>
            <person name="Kittelmann S."/>
        </authorList>
    </citation>
    <scope>NUCLEOTIDE SEQUENCE [LARGE SCALE GENOMIC DNA]</scope>
    <source>
        <strain evidence="1 2">WILCCON 0269</strain>
    </source>
</reference>
<evidence type="ECO:0000313" key="1">
    <source>
        <dbReference type="EMBL" id="MFL0197558.1"/>
    </source>
</evidence>
<proteinExistence type="predicted"/>
<gene>
    <name evidence="1" type="ORF">ACJDU8_18605</name>
</gene>
<dbReference type="RefSeq" id="WP_406793663.1">
    <property type="nucleotide sequence ID" value="NZ_JBJHZX010000032.1"/>
</dbReference>
<protein>
    <submittedName>
        <fullName evidence="1">Uncharacterized protein</fullName>
    </submittedName>
</protein>
<organism evidence="1 2">
    <name type="scientific">Candidatus Clostridium eludens</name>
    <dbReference type="NCBI Taxonomy" id="3381663"/>
    <lineage>
        <taxon>Bacteria</taxon>
        <taxon>Bacillati</taxon>
        <taxon>Bacillota</taxon>
        <taxon>Clostridia</taxon>
        <taxon>Eubacteriales</taxon>
        <taxon>Clostridiaceae</taxon>
        <taxon>Clostridium</taxon>
    </lineage>
</organism>
<accession>A0ABW8SQY1</accession>
<dbReference type="Proteomes" id="UP001623660">
    <property type="component" value="Unassembled WGS sequence"/>
</dbReference>
<keyword evidence="2" id="KW-1185">Reference proteome</keyword>
<sequence length="41" mass="5121">MKKNLLVSYLTRRFFIFTFPWIISRSFVQDTKNFENIDIKY</sequence>
<evidence type="ECO:0000313" key="2">
    <source>
        <dbReference type="Proteomes" id="UP001623660"/>
    </source>
</evidence>
<comment type="caution">
    <text evidence="1">The sequence shown here is derived from an EMBL/GenBank/DDBJ whole genome shotgun (WGS) entry which is preliminary data.</text>
</comment>
<name>A0ABW8SQY1_9CLOT</name>